<dbReference type="GO" id="GO:0051213">
    <property type="term" value="F:dioxygenase activity"/>
    <property type="evidence" value="ECO:0007669"/>
    <property type="project" value="UniProtKB-KW"/>
</dbReference>
<keyword evidence="7" id="KW-0408">Iron</keyword>
<dbReference type="PROSITE" id="PS51471">
    <property type="entry name" value="FE2OG_OXY"/>
    <property type="match status" value="1"/>
</dbReference>
<evidence type="ECO:0000313" key="11">
    <source>
        <dbReference type="Proteomes" id="UP000886998"/>
    </source>
</evidence>
<dbReference type="GO" id="GO:0005634">
    <property type="term" value="C:nucleus"/>
    <property type="evidence" value="ECO:0007669"/>
    <property type="project" value="UniProtKB-SubCell"/>
</dbReference>
<keyword evidence="4" id="KW-0479">Metal-binding</keyword>
<evidence type="ECO:0000256" key="1">
    <source>
        <dbReference type="ARBA" id="ARBA00001954"/>
    </source>
</evidence>
<dbReference type="InterPro" id="IPR027450">
    <property type="entry name" value="AlkB-like"/>
</dbReference>
<proteinExistence type="inferred from homology"/>
<keyword evidence="5 10" id="KW-0223">Dioxygenase</keyword>
<evidence type="ECO:0000256" key="3">
    <source>
        <dbReference type="ARBA" id="ARBA00007879"/>
    </source>
</evidence>
<reference evidence="10" key="1">
    <citation type="submission" date="2020-08" db="EMBL/GenBank/DDBJ databases">
        <title>Multicomponent nature underlies the extraordinary mechanical properties of spider dragline silk.</title>
        <authorList>
            <person name="Kono N."/>
            <person name="Nakamura H."/>
            <person name="Mori M."/>
            <person name="Yoshida Y."/>
            <person name="Ohtoshi R."/>
            <person name="Malay A.D."/>
            <person name="Moran D.A.P."/>
            <person name="Tomita M."/>
            <person name="Numata K."/>
            <person name="Arakawa K."/>
        </authorList>
    </citation>
    <scope>NUCLEOTIDE SEQUENCE</scope>
</reference>
<dbReference type="InterPro" id="IPR005123">
    <property type="entry name" value="Oxoglu/Fe-dep_dioxygenase_dom"/>
</dbReference>
<gene>
    <name evidence="10" type="primary">alkbh6</name>
    <name evidence="10" type="ORF">TNIN_110531</name>
</gene>
<dbReference type="OrthoDB" id="412814at2759"/>
<evidence type="ECO:0000256" key="6">
    <source>
        <dbReference type="ARBA" id="ARBA00023002"/>
    </source>
</evidence>
<sequence length="231" mass="26681">MAANIISNNKVLKLPDSAYYLPNFITSYEETQLLEKIYSSPKPKWKTLSNRRLQNWGGLPHPKGMIQETLPEWLMDYVKKVGNLGIFQDKFPNHVLINEYLPGQGIMPHEDGPLFYPTIATINLGSHTVLDYYEKSSNSENLDSEMQLKTSRYIGSLLLERCSLLLVQDDLYSKYLHGIKETNVDILDDNIKNFNLCSIQNETELCRQSRISLTIRHVPHTVKANFIFRMK</sequence>
<accession>A0A8X7CUK2</accession>
<feature type="domain" description="Fe2OG dioxygenase" evidence="9">
    <location>
        <begin position="91"/>
        <end position="219"/>
    </location>
</feature>
<keyword evidence="6" id="KW-0560">Oxidoreductase</keyword>
<evidence type="ECO:0000256" key="8">
    <source>
        <dbReference type="ARBA" id="ARBA00023242"/>
    </source>
</evidence>
<comment type="caution">
    <text evidence="10">The sequence shown here is derived from an EMBL/GenBank/DDBJ whole genome shotgun (WGS) entry which is preliminary data.</text>
</comment>
<organism evidence="10 11">
    <name type="scientific">Trichonephila inaurata madagascariensis</name>
    <dbReference type="NCBI Taxonomy" id="2747483"/>
    <lineage>
        <taxon>Eukaryota</taxon>
        <taxon>Metazoa</taxon>
        <taxon>Ecdysozoa</taxon>
        <taxon>Arthropoda</taxon>
        <taxon>Chelicerata</taxon>
        <taxon>Arachnida</taxon>
        <taxon>Araneae</taxon>
        <taxon>Araneomorphae</taxon>
        <taxon>Entelegynae</taxon>
        <taxon>Araneoidea</taxon>
        <taxon>Nephilidae</taxon>
        <taxon>Trichonephila</taxon>
        <taxon>Trichonephila inaurata</taxon>
    </lineage>
</organism>
<dbReference type="Pfam" id="PF13532">
    <property type="entry name" value="2OG-FeII_Oxy_2"/>
    <property type="match status" value="1"/>
</dbReference>
<keyword evidence="8" id="KW-0539">Nucleus</keyword>
<dbReference type="Proteomes" id="UP000886998">
    <property type="component" value="Unassembled WGS sequence"/>
</dbReference>
<comment type="subcellular location">
    <subcellularLocation>
        <location evidence="2">Nucleus</location>
    </subcellularLocation>
</comment>
<dbReference type="SUPFAM" id="SSF51197">
    <property type="entry name" value="Clavaminate synthase-like"/>
    <property type="match status" value="1"/>
</dbReference>
<evidence type="ECO:0000256" key="4">
    <source>
        <dbReference type="ARBA" id="ARBA00022723"/>
    </source>
</evidence>
<evidence type="ECO:0000259" key="9">
    <source>
        <dbReference type="PROSITE" id="PS51471"/>
    </source>
</evidence>
<keyword evidence="11" id="KW-1185">Reference proteome</keyword>
<dbReference type="AlphaFoldDB" id="A0A8X7CUK2"/>
<name>A0A8X7CUK2_9ARAC</name>
<evidence type="ECO:0000256" key="2">
    <source>
        <dbReference type="ARBA" id="ARBA00004123"/>
    </source>
</evidence>
<evidence type="ECO:0000256" key="7">
    <source>
        <dbReference type="ARBA" id="ARBA00023004"/>
    </source>
</evidence>
<dbReference type="InterPro" id="IPR037151">
    <property type="entry name" value="AlkB-like_sf"/>
</dbReference>
<evidence type="ECO:0000313" key="10">
    <source>
        <dbReference type="EMBL" id="GFY78607.1"/>
    </source>
</evidence>
<dbReference type="GO" id="GO:0046872">
    <property type="term" value="F:metal ion binding"/>
    <property type="evidence" value="ECO:0007669"/>
    <property type="project" value="UniProtKB-KW"/>
</dbReference>
<dbReference type="EMBL" id="BMAV01023093">
    <property type="protein sequence ID" value="GFY78607.1"/>
    <property type="molecule type" value="Genomic_DNA"/>
</dbReference>
<dbReference type="Gene3D" id="2.60.120.590">
    <property type="entry name" value="Alpha-ketoglutarate-dependent dioxygenase AlkB-like"/>
    <property type="match status" value="1"/>
</dbReference>
<protein>
    <submittedName>
        <fullName evidence="10">Alpha-ketoglutarate-dependent dioxygenase alkB homolog 6</fullName>
    </submittedName>
</protein>
<dbReference type="InterPro" id="IPR032862">
    <property type="entry name" value="ALKBH6"/>
</dbReference>
<comment type="cofactor">
    <cofactor evidence="1">
        <name>Fe(2+)</name>
        <dbReference type="ChEBI" id="CHEBI:29033"/>
    </cofactor>
</comment>
<evidence type="ECO:0000256" key="5">
    <source>
        <dbReference type="ARBA" id="ARBA00022964"/>
    </source>
</evidence>
<comment type="similarity">
    <text evidence="3">Belongs to the alkB family.</text>
</comment>
<dbReference type="PANTHER" id="PTHR46030">
    <property type="entry name" value="ALPHA-KETOGLUTARATE-DEPENDENT DIOXYGENASE ALKB HOMOLOG 6"/>
    <property type="match status" value="1"/>
</dbReference>
<dbReference type="PANTHER" id="PTHR46030:SF1">
    <property type="entry name" value="ALPHA-KETOGLUTARATE-DEPENDENT DIOXYGENASE ALKB HOMOLOG 6"/>
    <property type="match status" value="1"/>
</dbReference>